<dbReference type="OrthoDB" id="341898at2759"/>
<dbReference type="GO" id="GO:0019888">
    <property type="term" value="F:protein phosphatase regulator activity"/>
    <property type="evidence" value="ECO:0007669"/>
    <property type="project" value="InterPro"/>
</dbReference>
<dbReference type="AlphaFoldDB" id="A0A5N7DNY4"/>
<evidence type="ECO:0000256" key="2">
    <source>
        <dbReference type="SAM" id="MobiDB-lite"/>
    </source>
</evidence>
<comment type="similarity">
    <text evidence="1">Belongs to the PPP4R2 family.</text>
</comment>
<evidence type="ECO:0000313" key="4">
    <source>
        <dbReference type="Proteomes" id="UP000325579"/>
    </source>
</evidence>
<organism evidence="3 4">
    <name type="scientific">Aspergillus pseudonomiae</name>
    <dbReference type="NCBI Taxonomy" id="1506151"/>
    <lineage>
        <taxon>Eukaryota</taxon>
        <taxon>Fungi</taxon>
        <taxon>Dikarya</taxon>
        <taxon>Ascomycota</taxon>
        <taxon>Pezizomycotina</taxon>
        <taxon>Eurotiomycetes</taxon>
        <taxon>Eurotiomycetidae</taxon>
        <taxon>Eurotiales</taxon>
        <taxon>Aspergillaceae</taxon>
        <taxon>Aspergillus</taxon>
        <taxon>Aspergillus subgen. Circumdati</taxon>
    </lineage>
</organism>
<feature type="compositionally biased region" description="Polar residues" evidence="2">
    <location>
        <begin position="1"/>
        <end position="54"/>
    </location>
</feature>
<feature type="region of interest" description="Disordered" evidence="2">
    <location>
        <begin position="1"/>
        <end position="73"/>
    </location>
</feature>
<dbReference type="Pfam" id="PF09184">
    <property type="entry name" value="PPP4R2"/>
    <property type="match status" value="1"/>
</dbReference>
<evidence type="ECO:0000256" key="1">
    <source>
        <dbReference type="ARBA" id="ARBA00009207"/>
    </source>
</evidence>
<dbReference type="Proteomes" id="UP000325579">
    <property type="component" value="Unassembled WGS sequence"/>
</dbReference>
<accession>A0A5N7DNY4</accession>
<reference evidence="3 4" key="1">
    <citation type="submission" date="2019-04" db="EMBL/GenBank/DDBJ databases">
        <authorList>
            <consortium name="DOE Joint Genome Institute"/>
            <person name="Mondo S."/>
            <person name="Kjaerbolling I."/>
            <person name="Vesth T."/>
            <person name="Frisvad J.C."/>
            <person name="Nybo J.L."/>
            <person name="Theobald S."/>
            <person name="Kildgaard S."/>
            <person name="Isbrandt T."/>
            <person name="Kuo A."/>
            <person name="Sato A."/>
            <person name="Lyhne E.K."/>
            <person name="Kogle M.E."/>
            <person name="Wiebenga A."/>
            <person name="Kun R.S."/>
            <person name="Lubbers R.J."/>
            <person name="Makela M.R."/>
            <person name="Barry K."/>
            <person name="Chovatia M."/>
            <person name="Clum A."/>
            <person name="Daum C."/>
            <person name="Haridas S."/>
            <person name="He G."/>
            <person name="LaButti K."/>
            <person name="Lipzen A."/>
            <person name="Riley R."/>
            <person name="Salamov A."/>
            <person name="Simmons B.A."/>
            <person name="Magnuson J.K."/>
            <person name="Henrissat B."/>
            <person name="Mortensen U.H."/>
            <person name="Larsen T.O."/>
            <person name="Devries R.P."/>
            <person name="Grigoriev I.V."/>
            <person name="Machida M."/>
            <person name="Baker S.E."/>
            <person name="Andersen M.R."/>
            <person name="Cantor M.N."/>
            <person name="Hua S.X."/>
        </authorList>
    </citation>
    <scope>NUCLEOTIDE SEQUENCE [LARGE SCALE GENOMIC DNA]</scope>
    <source>
        <strain evidence="3 4">CBS 119388</strain>
    </source>
</reference>
<feature type="compositionally biased region" description="Polar residues" evidence="2">
    <location>
        <begin position="209"/>
        <end position="218"/>
    </location>
</feature>
<keyword evidence="4" id="KW-1185">Reference proteome</keyword>
<dbReference type="GO" id="GO:0030289">
    <property type="term" value="C:protein phosphatase 4 complex"/>
    <property type="evidence" value="ECO:0007669"/>
    <property type="project" value="InterPro"/>
</dbReference>
<dbReference type="InterPro" id="IPR015267">
    <property type="entry name" value="PPP4R2"/>
</dbReference>
<evidence type="ECO:0008006" key="5">
    <source>
        <dbReference type="Google" id="ProtNLM"/>
    </source>
</evidence>
<dbReference type="GO" id="GO:0005737">
    <property type="term" value="C:cytoplasm"/>
    <property type="evidence" value="ECO:0007669"/>
    <property type="project" value="TreeGrafter"/>
</dbReference>
<feature type="compositionally biased region" description="Polar residues" evidence="2">
    <location>
        <begin position="63"/>
        <end position="73"/>
    </location>
</feature>
<dbReference type="GO" id="GO:0005634">
    <property type="term" value="C:nucleus"/>
    <property type="evidence" value="ECO:0007669"/>
    <property type="project" value="TreeGrafter"/>
</dbReference>
<dbReference type="GeneID" id="43665576"/>
<feature type="region of interest" description="Disordered" evidence="2">
    <location>
        <begin position="186"/>
        <end position="341"/>
    </location>
</feature>
<gene>
    <name evidence="3" type="ORF">BDV37DRAFT_238850</name>
</gene>
<dbReference type="PANTHER" id="PTHR16487:SF0">
    <property type="entry name" value="PROTEIN PHOSPHATASE 4 REGULATORY SUBUNIT 2-RELATED"/>
    <property type="match status" value="1"/>
</dbReference>
<evidence type="ECO:0000313" key="3">
    <source>
        <dbReference type="EMBL" id="KAE8408126.1"/>
    </source>
</evidence>
<dbReference type="EMBL" id="ML736744">
    <property type="protein sequence ID" value="KAE8408126.1"/>
    <property type="molecule type" value="Genomic_DNA"/>
</dbReference>
<dbReference type="PANTHER" id="PTHR16487">
    <property type="entry name" value="PPP4R2-RELATED PROTEIN"/>
    <property type="match status" value="1"/>
</dbReference>
<name>A0A5N7DNY4_9EURO</name>
<protein>
    <recommendedName>
        <fullName evidence="5">PPP4R2-domain-containing protein</fullName>
    </recommendedName>
</protein>
<feature type="compositionally biased region" description="Low complexity" evidence="2">
    <location>
        <begin position="286"/>
        <end position="296"/>
    </location>
</feature>
<proteinExistence type="inferred from homology"/>
<dbReference type="RefSeq" id="XP_031945445.1">
    <property type="nucleotide sequence ID" value="XM_032080885.1"/>
</dbReference>
<sequence length="341" mass="35861">MPQVSLESTASISQPQPTSNLSTSFLQEPNSIPASSNKENATPADSQSSTQPTEPSGERIPDSQPQSSASPNLPSALQLLLDSTKSTLRSLFSTKPPHTIQRLAELIIRPNKHYKTLPAYLRAVDRVVSVTSSADIFPLKTHASGDQSNGILNGAESGPMFSDHALGSDESLGGALLTPIPWLSNIASPDAEGEGGASLSEDHDAMSEATPQQHSFQQEADGAAEPVLSHPTTSVIENEAMEDTGPQQTDPSEDIPHARGPRILGVEDMGLQDGKGVEMTLENEEGANNNSAEQNGPLDNDANQTSTKENADGDGDITLDDAKNANEEVGASTKGDEQPKP</sequence>